<evidence type="ECO:0000259" key="8">
    <source>
        <dbReference type="Pfam" id="PF20684"/>
    </source>
</evidence>
<evidence type="ECO:0000256" key="5">
    <source>
        <dbReference type="ARBA" id="ARBA00038359"/>
    </source>
</evidence>
<dbReference type="PANTHER" id="PTHR33048:SF47">
    <property type="entry name" value="INTEGRAL MEMBRANE PROTEIN-RELATED"/>
    <property type="match status" value="1"/>
</dbReference>
<feature type="compositionally biased region" description="Basic and acidic residues" evidence="6">
    <location>
        <begin position="237"/>
        <end position="252"/>
    </location>
</feature>
<feature type="transmembrane region" description="Helical" evidence="7">
    <location>
        <begin position="120"/>
        <end position="140"/>
    </location>
</feature>
<comment type="similarity">
    <text evidence="5">Belongs to the SAT4 family.</text>
</comment>
<protein>
    <recommendedName>
        <fullName evidence="8">Rhodopsin domain-containing protein</fullName>
    </recommendedName>
</protein>
<feature type="compositionally biased region" description="Low complexity" evidence="6">
    <location>
        <begin position="169"/>
        <end position="182"/>
    </location>
</feature>
<dbReference type="Pfam" id="PF20684">
    <property type="entry name" value="Fung_rhodopsin"/>
    <property type="match status" value="1"/>
</dbReference>
<dbReference type="EMBL" id="KB822714">
    <property type="protein sequence ID" value="ETN44725.1"/>
    <property type="molecule type" value="Genomic_DNA"/>
</dbReference>
<feature type="region of interest" description="Disordered" evidence="6">
    <location>
        <begin position="159"/>
        <end position="182"/>
    </location>
</feature>
<evidence type="ECO:0000256" key="4">
    <source>
        <dbReference type="ARBA" id="ARBA00023136"/>
    </source>
</evidence>
<proteinExistence type="inferred from homology"/>
<evidence type="ECO:0000256" key="7">
    <source>
        <dbReference type="SAM" id="Phobius"/>
    </source>
</evidence>
<keyword evidence="10" id="KW-1185">Reference proteome</keyword>
<accession>W2S7W6</accession>
<feature type="domain" description="Rhodopsin" evidence="8">
    <location>
        <begin position="3"/>
        <end position="146"/>
    </location>
</feature>
<evidence type="ECO:0000256" key="6">
    <source>
        <dbReference type="SAM" id="MobiDB-lite"/>
    </source>
</evidence>
<gene>
    <name evidence="9" type="ORF">HMPREF1541_10395</name>
</gene>
<dbReference type="PANTHER" id="PTHR33048">
    <property type="entry name" value="PTH11-LIKE INTEGRAL MEMBRANE PROTEIN (AFU_ORTHOLOGUE AFUA_5G11245)"/>
    <property type="match status" value="1"/>
</dbReference>
<dbReference type="InterPro" id="IPR049326">
    <property type="entry name" value="Rhodopsin_dom_fungi"/>
</dbReference>
<dbReference type="HOGENOM" id="CLU_028200_0_0_1"/>
<evidence type="ECO:0000256" key="1">
    <source>
        <dbReference type="ARBA" id="ARBA00004141"/>
    </source>
</evidence>
<organism evidence="9 10">
    <name type="scientific">Cyphellophora europaea (strain CBS 101466)</name>
    <name type="common">Phialophora europaea</name>
    <dbReference type="NCBI Taxonomy" id="1220924"/>
    <lineage>
        <taxon>Eukaryota</taxon>
        <taxon>Fungi</taxon>
        <taxon>Dikarya</taxon>
        <taxon>Ascomycota</taxon>
        <taxon>Pezizomycotina</taxon>
        <taxon>Eurotiomycetes</taxon>
        <taxon>Chaetothyriomycetidae</taxon>
        <taxon>Chaetothyriales</taxon>
        <taxon>Cyphellophoraceae</taxon>
        <taxon>Cyphellophora</taxon>
    </lineage>
</organism>
<dbReference type="eggNOG" id="ENOG502SIYQ">
    <property type="taxonomic scope" value="Eukaryota"/>
</dbReference>
<evidence type="ECO:0000256" key="3">
    <source>
        <dbReference type="ARBA" id="ARBA00022989"/>
    </source>
</evidence>
<keyword evidence="2 7" id="KW-0812">Transmembrane</keyword>
<dbReference type="InterPro" id="IPR052337">
    <property type="entry name" value="SAT4-like"/>
</dbReference>
<dbReference type="VEuPathDB" id="FungiDB:HMPREF1541_10395"/>
<keyword evidence="3 7" id="KW-1133">Transmembrane helix</keyword>
<keyword evidence="4 7" id="KW-0472">Membrane</keyword>
<dbReference type="Proteomes" id="UP000030752">
    <property type="component" value="Unassembled WGS sequence"/>
</dbReference>
<reference evidence="9 10" key="1">
    <citation type="submission" date="2013-03" db="EMBL/GenBank/DDBJ databases">
        <title>The Genome Sequence of Phialophora europaea CBS 101466.</title>
        <authorList>
            <consortium name="The Broad Institute Genomics Platform"/>
            <person name="Cuomo C."/>
            <person name="de Hoog S."/>
            <person name="Gorbushina A."/>
            <person name="Walker B."/>
            <person name="Young S.K."/>
            <person name="Zeng Q."/>
            <person name="Gargeya S."/>
            <person name="Fitzgerald M."/>
            <person name="Haas B."/>
            <person name="Abouelleil A."/>
            <person name="Allen A.W."/>
            <person name="Alvarado L."/>
            <person name="Arachchi H.M."/>
            <person name="Berlin A.M."/>
            <person name="Chapman S.B."/>
            <person name="Gainer-Dewar J."/>
            <person name="Goldberg J."/>
            <person name="Griggs A."/>
            <person name="Gujja S."/>
            <person name="Hansen M."/>
            <person name="Howarth C."/>
            <person name="Imamovic A."/>
            <person name="Ireland A."/>
            <person name="Larimer J."/>
            <person name="McCowan C."/>
            <person name="Murphy C."/>
            <person name="Pearson M."/>
            <person name="Poon T.W."/>
            <person name="Priest M."/>
            <person name="Roberts A."/>
            <person name="Saif S."/>
            <person name="Shea T."/>
            <person name="Sisk P."/>
            <person name="Sykes S."/>
            <person name="Wortman J."/>
            <person name="Nusbaum C."/>
            <person name="Birren B."/>
        </authorList>
    </citation>
    <scope>NUCLEOTIDE SEQUENCE [LARGE SCALE GENOMIC DNA]</scope>
    <source>
        <strain evidence="9 10">CBS 101466</strain>
    </source>
</reference>
<dbReference type="OrthoDB" id="444631at2759"/>
<dbReference type="STRING" id="1220924.W2S7W6"/>
<evidence type="ECO:0000256" key="2">
    <source>
        <dbReference type="ARBA" id="ARBA00022692"/>
    </source>
</evidence>
<comment type="subcellular location">
    <subcellularLocation>
        <location evidence="1">Membrane</location>
        <topology evidence="1">Multi-pass membrane protein</topology>
    </subcellularLocation>
</comment>
<evidence type="ECO:0000313" key="10">
    <source>
        <dbReference type="Proteomes" id="UP000030752"/>
    </source>
</evidence>
<feature type="compositionally biased region" description="Low complexity" evidence="6">
    <location>
        <begin position="214"/>
        <end position="228"/>
    </location>
</feature>
<dbReference type="GO" id="GO:0016020">
    <property type="term" value="C:membrane"/>
    <property type="evidence" value="ECO:0007669"/>
    <property type="project" value="UniProtKB-SubCell"/>
</dbReference>
<dbReference type="InParanoid" id="W2S7W6"/>
<feature type="transmembrane region" description="Helical" evidence="7">
    <location>
        <begin position="82"/>
        <end position="100"/>
    </location>
</feature>
<dbReference type="RefSeq" id="XP_008713288.1">
    <property type="nucleotide sequence ID" value="XM_008715066.1"/>
</dbReference>
<feature type="transmembrane region" description="Helical" evidence="7">
    <location>
        <begin position="6"/>
        <end position="28"/>
    </location>
</feature>
<evidence type="ECO:0000313" key="9">
    <source>
        <dbReference type="EMBL" id="ETN44725.1"/>
    </source>
</evidence>
<feature type="compositionally biased region" description="Polar residues" evidence="6">
    <location>
        <begin position="253"/>
        <end position="262"/>
    </location>
</feature>
<feature type="region of interest" description="Disordered" evidence="6">
    <location>
        <begin position="197"/>
        <end position="284"/>
    </location>
</feature>
<dbReference type="AlphaFoldDB" id="W2S7W6"/>
<dbReference type="GeneID" id="19977734"/>
<name>W2S7W6_CYPE1</name>
<sequence length="284" mass="30857">MHIWVNILGILTVIWIILFIGLSVFQCIPLQRAWNPMIPGKCLNIKALFIGNAVPNILTDAVMVVLPIPPVLKLRLPLSQRIAVIGIFMLGSFVCIASIYRLTTVPQLDPTNLAFTLRGAAIFGHMETAVAIMSACLPTLRPLFSKFIDAVGLSNNGNSYADKTGSKSGGRSRSSTLSSYASRKPKNEGFVVIVDDDGPRLSMKPLPQAPPPAARSSNSRGRNTTTTTAEDVPMDVIHVRQDVDIEAGREDSSSSMPTSQWSDRARGDWNRSGPPEHVAGQVRR</sequence>